<dbReference type="InterPro" id="IPR036322">
    <property type="entry name" value="WD40_repeat_dom_sf"/>
</dbReference>
<evidence type="ECO:0000256" key="9">
    <source>
        <dbReference type="ARBA" id="ARBA00022927"/>
    </source>
</evidence>
<dbReference type="SUPFAM" id="SSF53335">
    <property type="entry name" value="S-adenosyl-L-methionine-dependent methyltransferases"/>
    <property type="match status" value="1"/>
</dbReference>
<sequence>MAPYFDIPMWEQRRICISSLLYEQKVHSVLEVGCGEGNVLSYLTAPTADDENPITQLYGIDINADSLKTAVLHLQPSPLDFTDLRIDELHISLFHGDATGPPLPGVVPDAIVCSEVIEHLQPSLVGSMTGAILGGYRPRVAVFTTPNAEFNVNFPNLAYGTENARFRDEDHKFEWTRAEFNEWANESAAKYGYSVEFQDIGTWMRDVDDSFVACGGCTQMAVFVRDDAAKVDSIPSPSLPVPHLVASIEHPFYQKPRLPEDEVLQLVRKMAGHAVENDDIFYLDSLWNMFEVKYQFKRRRVLREWLDTMTDDFMFVKSDEDDGDEEYRLLNCLSVGTKNGYKIYNCEPFGKCYARSEGGIGTVEMLFCTSLVALVGSGDQPTLSPRRLQIINTKRQSIICELTFPTTILAVKLNRRRLIAVLEEHIYVYDISNMKLLHTIETPPNPTGICAMSPSSDNCFIAYPTPASVSVPSSKPGASPEIPATTDVMIFDANACEAINIIQAHKTPVSCLAINRDGTLLATASDKGTVIRVFSLPSAQKIAQFRRGAYPAKIHSITFNATSSLLMVSSDTDTVHIFRVADGQKRSKGSSGPSGNNGSSLHPSDSFASSINSFGDSDSAVDSYSGNGQQQQQIRGYTVAARGSNGRGSGGSRGSAPFESVLRRASWKGIVNSKLVGKAAQFMPDMISEMWEPSRDFAFLKLPKSNIQSIAAMSSSAPQIMVVTSDGYFYQYSIDLDKGGECVLLKQDCLLDSAEELGAYAS</sequence>
<comment type="caution">
    <text evidence="16">The sequence shown here is derived from an EMBL/GenBank/DDBJ whole genome shotgun (WGS) entry which is preliminary data.</text>
</comment>
<dbReference type="Proteomes" id="UP001149813">
    <property type="component" value="Unassembled WGS sequence"/>
</dbReference>
<keyword evidence="4" id="KW-0813">Transport</keyword>
<keyword evidence="11" id="KW-0472">Membrane</keyword>
<evidence type="ECO:0000256" key="11">
    <source>
        <dbReference type="ARBA" id="ARBA00023136"/>
    </source>
</evidence>
<keyword evidence="17" id="KW-1185">Reference proteome</keyword>
<keyword evidence="5" id="KW-0926">Vacuole</keyword>
<gene>
    <name evidence="16" type="primary">ATG18</name>
    <name evidence="16" type="ORF">LPJ53_002456</name>
</gene>
<dbReference type="GO" id="GO:0006914">
    <property type="term" value="P:autophagy"/>
    <property type="evidence" value="ECO:0007669"/>
    <property type="project" value="UniProtKB-KW"/>
</dbReference>
<name>A0A9W7XY60_9FUNG</name>
<dbReference type="GO" id="GO:0010008">
    <property type="term" value="C:endosome membrane"/>
    <property type="evidence" value="ECO:0007669"/>
    <property type="project" value="UniProtKB-SubCell"/>
</dbReference>
<organism evidence="16 17">
    <name type="scientific">Coemansia erecta</name>
    <dbReference type="NCBI Taxonomy" id="147472"/>
    <lineage>
        <taxon>Eukaryota</taxon>
        <taxon>Fungi</taxon>
        <taxon>Fungi incertae sedis</taxon>
        <taxon>Zoopagomycota</taxon>
        <taxon>Kickxellomycotina</taxon>
        <taxon>Kickxellomycetes</taxon>
        <taxon>Kickxellales</taxon>
        <taxon>Kickxellaceae</taxon>
        <taxon>Coemansia</taxon>
    </lineage>
</organism>
<evidence type="ECO:0000256" key="12">
    <source>
        <dbReference type="ARBA" id="ARBA00025740"/>
    </source>
</evidence>
<dbReference type="InterPro" id="IPR001680">
    <property type="entry name" value="WD40_rpt"/>
</dbReference>
<dbReference type="PANTHER" id="PTHR11227">
    <property type="entry name" value="WD-REPEAT PROTEIN INTERACTING WITH PHOSPHOINOSIDES WIPI -RELATED"/>
    <property type="match status" value="1"/>
</dbReference>
<evidence type="ECO:0000313" key="16">
    <source>
        <dbReference type="EMBL" id="KAJ1723194.1"/>
    </source>
</evidence>
<feature type="region of interest" description="Disordered" evidence="14">
    <location>
        <begin position="582"/>
        <end position="603"/>
    </location>
</feature>
<keyword evidence="9" id="KW-0653">Protein transport</keyword>
<proteinExistence type="inferred from homology"/>
<keyword evidence="7" id="KW-0677">Repeat</keyword>
<dbReference type="InterPro" id="IPR029063">
    <property type="entry name" value="SAM-dependent_MTases_sf"/>
</dbReference>
<evidence type="ECO:0000256" key="6">
    <source>
        <dbReference type="ARBA" id="ARBA00022574"/>
    </source>
</evidence>
<evidence type="ECO:0000313" key="17">
    <source>
        <dbReference type="Proteomes" id="UP001149813"/>
    </source>
</evidence>
<dbReference type="GO" id="GO:0005774">
    <property type="term" value="C:vacuolar membrane"/>
    <property type="evidence" value="ECO:0007669"/>
    <property type="project" value="UniProtKB-SubCell"/>
</dbReference>
<dbReference type="EMBL" id="JANBOJ010000077">
    <property type="protein sequence ID" value="KAJ1723194.1"/>
    <property type="molecule type" value="Genomic_DNA"/>
</dbReference>
<dbReference type="OrthoDB" id="1667587at2759"/>
<dbReference type="GO" id="GO:0034045">
    <property type="term" value="C:phagophore assembly site membrane"/>
    <property type="evidence" value="ECO:0007669"/>
    <property type="project" value="UniProtKB-SubCell"/>
</dbReference>
<dbReference type="GO" id="GO:0015031">
    <property type="term" value="P:protein transport"/>
    <property type="evidence" value="ECO:0007669"/>
    <property type="project" value="UniProtKB-KW"/>
</dbReference>
<dbReference type="InterPro" id="IPR015943">
    <property type="entry name" value="WD40/YVTN_repeat-like_dom_sf"/>
</dbReference>
<evidence type="ECO:0000256" key="10">
    <source>
        <dbReference type="ARBA" id="ARBA00023006"/>
    </source>
</evidence>
<feature type="compositionally biased region" description="Low complexity" evidence="14">
    <location>
        <begin position="589"/>
        <end position="600"/>
    </location>
</feature>
<protein>
    <recommendedName>
        <fullName evidence="13">Autophagy-related protein 18</fullName>
    </recommendedName>
</protein>
<evidence type="ECO:0000256" key="13">
    <source>
        <dbReference type="ARBA" id="ARBA00039247"/>
    </source>
</evidence>
<dbReference type="Gene3D" id="3.40.50.150">
    <property type="entry name" value="Vaccinia Virus protein VP39"/>
    <property type="match status" value="1"/>
</dbReference>
<dbReference type="Gene3D" id="2.130.10.10">
    <property type="entry name" value="YVTN repeat-like/Quinoprotein amine dehydrogenase"/>
    <property type="match status" value="1"/>
</dbReference>
<evidence type="ECO:0000256" key="1">
    <source>
        <dbReference type="ARBA" id="ARBA00004148"/>
    </source>
</evidence>
<keyword evidence="10" id="KW-0072">Autophagy</keyword>
<evidence type="ECO:0000259" key="15">
    <source>
        <dbReference type="Pfam" id="PF08242"/>
    </source>
</evidence>
<dbReference type="InterPro" id="IPR048720">
    <property type="entry name" value="PROPPIN"/>
</dbReference>
<feature type="domain" description="Methyltransferase type 12" evidence="15">
    <location>
        <begin position="30"/>
        <end position="121"/>
    </location>
</feature>
<keyword evidence="8" id="KW-0967">Endosome</keyword>
<evidence type="ECO:0000256" key="14">
    <source>
        <dbReference type="SAM" id="MobiDB-lite"/>
    </source>
</evidence>
<dbReference type="Pfam" id="PF21032">
    <property type="entry name" value="PROPPIN"/>
    <property type="match status" value="2"/>
</dbReference>
<dbReference type="SMART" id="SM00320">
    <property type="entry name" value="WD40"/>
    <property type="match status" value="2"/>
</dbReference>
<dbReference type="AlphaFoldDB" id="A0A9W7XY60"/>
<evidence type="ECO:0000256" key="3">
    <source>
        <dbReference type="ARBA" id="ARBA00004623"/>
    </source>
</evidence>
<evidence type="ECO:0000256" key="7">
    <source>
        <dbReference type="ARBA" id="ARBA00022737"/>
    </source>
</evidence>
<dbReference type="Pfam" id="PF08242">
    <property type="entry name" value="Methyltransf_12"/>
    <property type="match status" value="1"/>
</dbReference>
<evidence type="ECO:0000256" key="4">
    <source>
        <dbReference type="ARBA" id="ARBA00022448"/>
    </source>
</evidence>
<accession>A0A9W7XY60</accession>
<dbReference type="SUPFAM" id="SSF50978">
    <property type="entry name" value="WD40 repeat-like"/>
    <property type="match status" value="1"/>
</dbReference>
<evidence type="ECO:0000256" key="2">
    <source>
        <dbReference type="ARBA" id="ARBA00004481"/>
    </source>
</evidence>
<dbReference type="FunFam" id="2.130.10.10:FF:000965">
    <property type="entry name" value="Autophagy-like protein 18 Atg18"/>
    <property type="match status" value="1"/>
</dbReference>
<dbReference type="CDD" id="cd02440">
    <property type="entry name" value="AdoMet_MTases"/>
    <property type="match status" value="1"/>
</dbReference>
<evidence type="ECO:0000256" key="8">
    <source>
        <dbReference type="ARBA" id="ARBA00022753"/>
    </source>
</evidence>
<comment type="subcellular location">
    <subcellularLocation>
        <location evidence="2">Endosome membrane</location>
        <topology evidence="2">Peripheral membrane protein</topology>
    </subcellularLocation>
    <subcellularLocation>
        <location evidence="3">Preautophagosomal structure membrane</location>
        <topology evidence="3">Peripheral membrane protein</topology>
    </subcellularLocation>
    <subcellularLocation>
        <location evidence="1">Vacuole membrane</location>
        <topology evidence="1">Peripheral membrane protein</topology>
    </subcellularLocation>
</comment>
<evidence type="ECO:0000256" key="5">
    <source>
        <dbReference type="ARBA" id="ARBA00022554"/>
    </source>
</evidence>
<dbReference type="InterPro" id="IPR013217">
    <property type="entry name" value="Methyltransf_12"/>
</dbReference>
<reference evidence="16" key="1">
    <citation type="submission" date="2022-07" db="EMBL/GenBank/DDBJ databases">
        <title>Phylogenomic reconstructions and comparative analyses of Kickxellomycotina fungi.</title>
        <authorList>
            <person name="Reynolds N.K."/>
            <person name="Stajich J.E."/>
            <person name="Barry K."/>
            <person name="Grigoriev I.V."/>
            <person name="Crous P."/>
            <person name="Smith M.E."/>
        </authorList>
    </citation>
    <scope>NUCLEOTIDE SEQUENCE</scope>
    <source>
        <strain evidence="16">NBRC 32514</strain>
    </source>
</reference>
<keyword evidence="6" id="KW-0853">WD repeat</keyword>
<comment type="similarity">
    <text evidence="12">Belongs to the WD repeat PROPPIN family.</text>
</comment>